<proteinExistence type="predicted"/>
<accession>A0A4D6MSM3</accession>
<reference evidence="2 3" key="1">
    <citation type="submission" date="2019-04" db="EMBL/GenBank/DDBJ databases">
        <title>An improved genome assembly and genetic linkage map for asparagus bean, Vigna unguiculata ssp. sesquipedialis.</title>
        <authorList>
            <person name="Xia Q."/>
            <person name="Zhang R."/>
            <person name="Dong Y."/>
        </authorList>
    </citation>
    <scope>NUCLEOTIDE SEQUENCE [LARGE SCALE GENOMIC DNA]</scope>
    <source>
        <tissue evidence="2">Leaf</tissue>
    </source>
</reference>
<evidence type="ECO:0000256" key="1">
    <source>
        <dbReference type="SAM" id="MobiDB-lite"/>
    </source>
</evidence>
<dbReference type="EMBL" id="CP039352">
    <property type="protein sequence ID" value="QCE04078.1"/>
    <property type="molecule type" value="Genomic_DNA"/>
</dbReference>
<evidence type="ECO:0000313" key="3">
    <source>
        <dbReference type="Proteomes" id="UP000501690"/>
    </source>
</evidence>
<dbReference type="AlphaFoldDB" id="A0A4D6MSM3"/>
<organism evidence="2 3">
    <name type="scientific">Vigna unguiculata</name>
    <name type="common">Cowpea</name>
    <dbReference type="NCBI Taxonomy" id="3917"/>
    <lineage>
        <taxon>Eukaryota</taxon>
        <taxon>Viridiplantae</taxon>
        <taxon>Streptophyta</taxon>
        <taxon>Embryophyta</taxon>
        <taxon>Tracheophyta</taxon>
        <taxon>Spermatophyta</taxon>
        <taxon>Magnoliopsida</taxon>
        <taxon>eudicotyledons</taxon>
        <taxon>Gunneridae</taxon>
        <taxon>Pentapetalae</taxon>
        <taxon>rosids</taxon>
        <taxon>fabids</taxon>
        <taxon>Fabales</taxon>
        <taxon>Fabaceae</taxon>
        <taxon>Papilionoideae</taxon>
        <taxon>50 kb inversion clade</taxon>
        <taxon>NPAAA clade</taxon>
        <taxon>indigoferoid/millettioid clade</taxon>
        <taxon>Phaseoleae</taxon>
        <taxon>Vigna</taxon>
    </lineage>
</organism>
<name>A0A4D6MSM3_VIGUN</name>
<sequence>MLALVVDISAQPRAAHLRAMFYKCYDGSNFPHHKRMLALVVDISAQPRAAHLRAMFYKCYDGSNFPHHKIIQEPTDIQSQHCLTQHLAQAEGSRSGEFPLRLGEGTRTGA</sequence>
<feature type="region of interest" description="Disordered" evidence="1">
    <location>
        <begin position="90"/>
        <end position="110"/>
    </location>
</feature>
<keyword evidence="3" id="KW-1185">Reference proteome</keyword>
<evidence type="ECO:0000313" key="2">
    <source>
        <dbReference type="EMBL" id="QCE04078.1"/>
    </source>
</evidence>
<gene>
    <name evidence="2" type="ORF">DEO72_LG8g2111</name>
</gene>
<protein>
    <submittedName>
        <fullName evidence="2">Uncharacterized protein</fullName>
    </submittedName>
</protein>
<dbReference type="Proteomes" id="UP000501690">
    <property type="component" value="Linkage Group LG8"/>
</dbReference>